<feature type="transmembrane region" description="Helical" evidence="1">
    <location>
        <begin position="47"/>
        <end position="68"/>
    </location>
</feature>
<dbReference type="AlphaFoldDB" id="A0A286DSA0"/>
<dbReference type="Proteomes" id="UP000219271">
    <property type="component" value="Unassembled WGS sequence"/>
</dbReference>
<proteinExistence type="predicted"/>
<evidence type="ECO:0000256" key="1">
    <source>
        <dbReference type="SAM" id="Phobius"/>
    </source>
</evidence>
<organism evidence="2 3">
    <name type="scientific">Candidatus Pantoea floridensis</name>
    <dbReference type="NCBI Taxonomy" id="1938870"/>
    <lineage>
        <taxon>Bacteria</taxon>
        <taxon>Pseudomonadati</taxon>
        <taxon>Pseudomonadota</taxon>
        <taxon>Gammaproteobacteria</taxon>
        <taxon>Enterobacterales</taxon>
        <taxon>Erwiniaceae</taxon>
        <taxon>Pantoea</taxon>
    </lineage>
</organism>
<sequence>MPNELTKLIDGGAQALSSWLPAGLRTLLNDGAHLMNSWMDMNQVTELTGVIVIAGLFITGLSMIGIMLGSPASSHQK</sequence>
<gene>
    <name evidence="2" type="ORF">SAMN06273570_5182</name>
</gene>
<accession>A0A286DSA0</accession>
<evidence type="ECO:0000313" key="3">
    <source>
        <dbReference type="Proteomes" id="UP000219271"/>
    </source>
</evidence>
<evidence type="ECO:0000313" key="2">
    <source>
        <dbReference type="EMBL" id="SOD61529.1"/>
    </source>
</evidence>
<name>A0A286DSA0_9GAMM</name>
<dbReference type="OrthoDB" id="9903488at2"/>
<keyword evidence="3" id="KW-1185">Reference proteome</keyword>
<dbReference type="RefSeq" id="WP_097098584.1">
    <property type="nucleotide sequence ID" value="NZ_OCMY01000004.1"/>
</dbReference>
<protein>
    <submittedName>
        <fullName evidence="2">Uncharacterized protein</fullName>
    </submittedName>
</protein>
<keyword evidence="1" id="KW-0812">Transmembrane</keyword>
<keyword evidence="1" id="KW-0472">Membrane</keyword>
<dbReference type="EMBL" id="OCMY01000004">
    <property type="protein sequence ID" value="SOD61529.1"/>
    <property type="molecule type" value="Genomic_DNA"/>
</dbReference>
<reference evidence="3" key="1">
    <citation type="submission" date="2017-09" db="EMBL/GenBank/DDBJ databases">
        <authorList>
            <person name="Varghese N."/>
            <person name="Submissions S."/>
        </authorList>
    </citation>
    <scope>NUCLEOTIDE SEQUENCE [LARGE SCALE GENOMIC DNA]</scope>
    <source>
        <strain evidence="3">JKS000234</strain>
    </source>
</reference>
<keyword evidence="1" id="KW-1133">Transmembrane helix</keyword>